<feature type="compositionally biased region" description="Low complexity" evidence="4">
    <location>
        <begin position="129"/>
        <end position="140"/>
    </location>
</feature>
<reference evidence="5 6" key="1">
    <citation type="submission" date="2018-03" db="EMBL/GenBank/DDBJ databases">
        <title>Rhodobacter veldkampii.</title>
        <authorList>
            <person name="Meyer T.E."/>
            <person name="Miller S."/>
            <person name="Lodha T."/>
            <person name="Gandham S."/>
            <person name="Chintalapati S."/>
            <person name="Chintalapati V.R."/>
        </authorList>
    </citation>
    <scope>NUCLEOTIDE SEQUENCE [LARGE SCALE GENOMIC DNA]</scope>
    <source>
        <strain evidence="5 6">DSM 11550</strain>
    </source>
</reference>
<dbReference type="OrthoDB" id="1997677at2"/>
<evidence type="ECO:0000256" key="1">
    <source>
        <dbReference type="ARBA" id="ARBA00004167"/>
    </source>
</evidence>
<sequence length="574" mass="64566">YSIRSLDSFLVKRDRGRTNHVNRDQGIAYWNTHNRNDEDDHSILPAAERAALARRLLLLTHPGLEALHDLSVGWHRARIAYLRALPEFRDLRDRLAQDPLSHQLADDLPPADEESDEEISIPAPPAPVSAPATAPGAAPEAEARPPRKVASEPEKRPRAPALEPLLDASHPDLIRLPSGDVLATGALNERFYQAMEARADHLAPRLAPPAVPIPSDRITIVTGMRNEAPFILEWVAYHLSIGVTHFLVYTNDCDDPTDAILDRLATHGLVTRQDNPFRRDKGQKPQRIALNDALTQPALTGADWYLPIDVDEFVNIHVADGTLQGLIAEMNGPTTISMLWRFFGNTDRPAYEDRWITETFIRCAPRFMPKVARDPDNAHGLRDGTGIAPPEGRLMGWGVKTMVHRRAPFAKIGVHRPLELDESRKADLRWVNGSGRCIPPEEHGDENWRATKNSAGYRMVTLNHYALRTADSYLVKKQRGRINHVDEDQDLTYWAQRNFISETDDSILRHLPRARMVWDGLMQDAELARLHRAAADWHRARIAALKQDPDYRALYSALTAPMGALMATARESRD</sequence>
<dbReference type="SUPFAM" id="SSF53448">
    <property type="entry name" value="Nucleotide-diphospho-sugar transferases"/>
    <property type="match status" value="1"/>
</dbReference>
<evidence type="ECO:0000313" key="6">
    <source>
        <dbReference type="Proteomes" id="UP000241899"/>
    </source>
</evidence>
<evidence type="ECO:0000256" key="3">
    <source>
        <dbReference type="ARBA" id="ARBA00022989"/>
    </source>
</evidence>
<gene>
    <name evidence="5" type="ORF">C5F46_07020</name>
</gene>
<proteinExistence type="predicted"/>
<keyword evidence="2" id="KW-0812">Transmembrane</keyword>
<name>A0A2T4JJ66_9RHOB</name>
<dbReference type="PANTHER" id="PTHR21461">
    <property type="entry name" value="GLYCOSYLTRANSFERASE FAMILY 92 PROTEIN"/>
    <property type="match status" value="1"/>
</dbReference>
<dbReference type="RefSeq" id="WP_146160218.1">
    <property type="nucleotide sequence ID" value="NZ_PZKF01000012.1"/>
</dbReference>
<dbReference type="PANTHER" id="PTHR21461:SF69">
    <property type="entry name" value="GLYCOSYLTRANSFERASE FAMILY 92 PROTEIN"/>
    <property type="match status" value="1"/>
</dbReference>
<dbReference type="Proteomes" id="UP000241899">
    <property type="component" value="Unassembled WGS sequence"/>
</dbReference>
<keyword evidence="3" id="KW-0472">Membrane</keyword>
<dbReference type="GO" id="GO:0005737">
    <property type="term" value="C:cytoplasm"/>
    <property type="evidence" value="ECO:0007669"/>
    <property type="project" value="TreeGrafter"/>
</dbReference>
<comment type="caution">
    <text evidence="5">The sequence shown here is derived from an EMBL/GenBank/DDBJ whole genome shotgun (WGS) entry which is preliminary data.</text>
</comment>
<feature type="compositionally biased region" description="Basic and acidic residues" evidence="4">
    <location>
        <begin position="141"/>
        <end position="157"/>
    </location>
</feature>
<dbReference type="GO" id="GO:0016020">
    <property type="term" value="C:membrane"/>
    <property type="evidence" value="ECO:0007669"/>
    <property type="project" value="UniProtKB-SubCell"/>
</dbReference>
<evidence type="ECO:0008006" key="7">
    <source>
        <dbReference type="Google" id="ProtNLM"/>
    </source>
</evidence>
<feature type="region of interest" description="Disordered" evidence="4">
    <location>
        <begin position="103"/>
        <end position="164"/>
    </location>
</feature>
<evidence type="ECO:0000256" key="2">
    <source>
        <dbReference type="ARBA" id="ARBA00022692"/>
    </source>
</evidence>
<dbReference type="Pfam" id="PF13704">
    <property type="entry name" value="Glyco_tranf_2_4"/>
    <property type="match status" value="1"/>
</dbReference>
<evidence type="ECO:0000313" key="5">
    <source>
        <dbReference type="EMBL" id="PTE17961.1"/>
    </source>
</evidence>
<feature type="non-terminal residue" evidence="5">
    <location>
        <position position="1"/>
    </location>
</feature>
<dbReference type="InterPro" id="IPR029044">
    <property type="entry name" value="Nucleotide-diphossugar_trans"/>
</dbReference>
<keyword evidence="3" id="KW-1133">Transmembrane helix</keyword>
<accession>A0A2T4JJ66</accession>
<keyword evidence="6" id="KW-1185">Reference proteome</keyword>
<comment type="subcellular location">
    <subcellularLocation>
        <location evidence="1">Membrane</location>
        <topology evidence="1">Single-pass membrane protein</topology>
    </subcellularLocation>
</comment>
<dbReference type="AlphaFoldDB" id="A0A2T4JJ66"/>
<evidence type="ECO:0000256" key="4">
    <source>
        <dbReference type="SAM" id="MobiDB-lite"/>
    </source>
</evidence>
<feature type="compositionally biased region" description="Acidic residues" evidence="4">
    <location>
        <begin position="109"/>
        <end position="119"/>
    </location>
</feature>
<dbReference type="EMBL" id="PZKF01000012">
    <property type="protein sequence ID" value="PTE17961.1"/>
    <property type="molecule type" value="Genomic_DNA"/>
</dbReference>
<dbReference type="GO" id="GO:0016757">
    <property type="term" value="F:glycosyltransferase activity"/>
    <property type="evidence" value="ECO:0007669"/>
    <property type="project" value="TreeGrafter"/>
</dbReference>
<protein>
    <recommendedName>
        <fullName evidence="7">Glycosyl transferase family 2</fullName>
    </recommendedName>
</protein>
<organism evidence="5 6">
    <name type="scientific">Phaeovulum veldkampii DSM 11550</name>
    <dbReference type="NCBI Taxonomy" id="1185920"/>
    <lineage>
        <taxon>Bacteria</taxon>
        <taxon>Pseudomonadati</taxon>
        <taxon>Pseudomonadota</taxon>
        <taxon>Alphaproteobacteria</taxon>
        <taxon>Rhodobacterales</taxon>
        <taxon>Paracoccaceae</taxon>
        <taxon>Phaeovulum</taxon>
    </lineage>
</organism>